<reference evidence="1" key="1">
    <citation type="journal article" date="2008" name="BMC Genomics">
        <title>A conifer genomics resource of 200,000 spruce (Picea spp.) ESTs and 6,464 high-quality, sequence-finished full-length cDNAs for Sitka spruce (Picea sitchensis).</title>
        <authorList>
            <person name="Ralph S.G."/>
            <person name="Chun H.J."/>
            <person name="Kolosova N."/>
            <person name="Cooper D."/>
            <person name="Oddy C."/>
            <person name="Ritland C.E."/>
            <person name="Kirkpatrick R."/>
            <person name="Moore R."/>
            <person name="Barber S."/>
            <person name="Holt R.A."/>
            <person name="Jones S.J."/>
            <person name="Marra M.A."/>
            <person name="Douglas C.J."/>
            <person name="Ritland K."/>
            <person name="Bohlmann J."/>
        </authorList>
    </citation>
    <scope>NUCLEOTIDE SEQUENCE</scope>
    <source>
        <tissue evidence="1">Green portion of the leader tissue</tissue>
    </source>
</reference>
<evidence type="ECO:0008006" key="2">
    <source>
        <dbReference type="Google" id="ProtNLM"/>
    </source>
</evidence>
<dbReference type="InterPro" id="IPR053346">
    <property type="entry name" value="Fra_a_1-associated"/>
</dbReference>
<protein>
    <recommendedName>
        <fullName evidence="2">Mal d 1-associated protein</fullName>
    </recommendedName>
</protein>
<accession>A9P060</accession>
<dbReference type="AlphaFoldDB" id="A9P060"/>
<name>A9P060_PICSI</name>
<organism evidence="1">
    <name type="scientific">Picea sitchensis</name>
    <name type="common">Sitka spruce</name>
    <name type="synonym">Pinus sitchensis</name>
    <dbReference type="NCBI Taxonomy" id="3332"/>
    <lineage>
        <taxon>Eukaryota</taxon>
        <taxon>Viridiplantae</taxon>
        <taxon>Streptophyta</taxon>
        <taxon>Embryophyta</taxon>
        <taxon>Tracheophyta</taxon>
        <taxon>Spermatophyta</taxon>
        <taxon>Pinopsida</taxon>
        <taxon>Pinidae</taxon>
        <taxon>Conifers I</taxon>
        <taxon>Pinales</taxon>
        <taxon>Pinaceae</taxon>
        <taxon>Picea</taxon>
    </lineage>
</organism>
<dbReference type="PANTHER" id="PTHR35722">
    <property type="entry name" value="MAL D 1-ASSOCIATED PROTEIN"/>
    <property type="match status" value="1"/>
</dbReference>
<sequence length="171" mass="19829">MRRRRITGDRCSARRVVSYKCRTEEVEPGKFVQKCEKTEQLLRDCVGRPTELVESKTEYTENDVSRDSALISNPLDGRRELAELEHYVPPVLRGDFDNFQQSLFGGLDSFIHAAEEMASDFFQSFRSEQVGETENPFRRFKAEENRMGDKPFQEDAIYADLAKDAKDFQEV</sequence>
<dbReference type="EMBL" id="EF087015">
    <property type="protein sequence ID" value="ABK26271.1"/>
    <property type="molecule type" value="mRNA"/>
</dbReference>
<proteinExistence type="evidence at transcript level"/>
<evidence type="ECO:0000313" key="1">
    <source>
        <dbReference type="EMBL" id="ABK26271.1"/>
    </source>
</evidence>
<dbReference type="PANTHER" id="PTHR35722:SF1">
    <property type="entry name" value="MAL D 1-ASSOCIATED PROTEIN"/>
    <property type="match status" value="1"/>
</dbReference>